<dbReference type="GO" id="GO:0004519">
    <property type="term" value="F:endonuclease activity"/>
    <property type="evidence" value="ECO:0007669"/>
    <property type="project" value="InterPro"/>
</dbReference>
<evidence type="ECO:0000256" key="1">
    <source>
        <dbReference type="SAM" id="MobiDB-lite"/>
    </source>
</evidence>
<proteinExistence type="predicted"/>
<evidence type="ECO:0000313" key="4">
    <source>
        <dbReference type="Proteomes" id="UP000218831"/>
    </source>
</evidence>
<accession>A0A2A2GBW2</accession>
<dbReference type="InterPro" id="IPR003615">
    <property type="entry name" value="HNH_nuc"/>
</dbReference>
<dbReference type="InterPro" id="IPR002711">
    <property type="entry name" value="HNH"/>
</dbReference>
<sequence>MYYKGQLKDKKYENDRLDDRPHYFGKGEVGEIIKDSSSNRKYFAEIKNYEKFKSSVHFKNEDGSYIENIPESKQKNYFWDGVREIAESTYKQILSKAEINSNESYKQFSSSKGYDKDFESHEEGNKKERYTTDYERNPINRQKAIDYHGLDCEVCGVNFQERYGELGKGFIHVHHIKPISEYNKSFRPDIKNDFAVLCPNCHAIIHRPKKKTLSIEELRKLIN</sequence>
<dbReference type="AlphaFoldDB" id="A0A2A2GBW2"/>
<feature type="compositionally biased region" description="Basic and acidic residues" evidence="1">
    <location>
        <begin position="113"/>
        <end position="129"/>
    </location>
</feature>
<dbReference type="GO" id="GO:0008270">
    <property type="term" value="F:zinc ion binding"/>
    <property type="evidence" value="ECO:0007669"/>
    <property type="project" value="InterPro"/>
</dbReference>
<name>A0A2A2GBW2_9BACT</name>
<evidence type="ECO:0000259" key="2">
    <source>
        <dbReference type="Pfam" id="PF01844"/>
    </source>
</evidence>
<feature type="domain" description="HNH" evidence="2">
    <location>
        <begin position="152"/>
        <end position="206"/>
    </location>
</feature>
<dbReference type="CDD" id="cd00085">
    <property type="entry name" value="HNHc"/>
    <property type="match status" value="1"/>
</dbReference>
<dbReference type="EMBL" id="NSKE01000004">
    <property type="protein sequence ID" value="PAU94367.1"/>
    <property type="molecule type" value="Genomic_DNA"/>
</dbReference>
<gene>
    <name evidence="3" type="ORF">CK503_06060</name>
</gene>
<dbReference type="Gene3D" id="1.10.30.50">
    <property type="match status" value="1"/>
</dbReference>
<protein>
    <recommendedName>
        <fullName evidence="2">HNH domain-containing protein</fullName>
    </recommendedName>
</protein>
<comment type="caution">
    <text evidence="3">The sequence shown here is derived from an EMBL/GenBank/DDBJ whole genome shotgun (WGS) entry which is preliminary data.</text>
</comment>
<dbReference type="OrthoDB" id="9779761at2"/>
<dbReference type="Proteomes" id="UP000218831">
    <property type="component" value="Unassembled WGS sequence"/>
</dbReference>
<organism evidence="3 4">
    <name type="scientific">Fodinibius salipaludis</name>
    <dbReference type="NCBI Taxonomy" id="2032627"/>
    <lineage>
        <taxon>Bacteria</taxon>
        <taxon>Pseudomonadati</taxon>
        <taxon>Balneolota</taxon>
        <taxon>Balneolia</taxon>
        <taxon>Balneolales</taxon>
        <taxon>Balneolaceae</taxon>
        <taxon>Fodinibius</taxon>
    </lineage>
</organism>
<reference evidence="3 4" key="1">
    <citation type="submission" date="2017-08" db="EMBL/GenBank/DDBJ databases">
        <title>Aliifodinibius alkalisoli sp. nov., isolated from saline alkaline soil.</title>
        <authorList>
            <person name="Liu D."/>
            <person name="Zhang G."/>
        </authorList>
    </citation>
    <scope>NUCLEOTIDE SEQUENCE [LARGE SCALE GENOMIC DNA]</scope>
    <source>
        <strain evidence="3 4">WN023</strain>
    </source>
</reference>
<keyword evidence="4" id="KW-1185">Reference proteome</keyword>
<feature type="region of interest" description="Disordered" evidence="1">
    <location>
        <begin position="107"/>
        <end position="129"/>
    </location>
</feature>
<evidence type="ECO:0000313" key="3">
    <source>
        <dbReference type="EMBL" id="PAU94367.1"/>
    </source>
</evidence>
<dbReference type="Pfam" id="PF01844">
    <property type="entry name" value="HNH"/>
    <property type="match status" value="1"/>
</dbReference>
<dbReference type="GO" id="GO:0003676">
    <property type="term" value="F:nucleic acid binding"/>
    <property type="evidence" value="ECO:0007669"/>
    <property type="project" value="InterPro"/>
</dbReference>